<protein>
    <submittedName>
        <fullName evidence="2">Uncharacterized protein</fullName>
    </submittedName>
</protein>
<feature type="compositionally biased region" description="Polar residues" evidence="1">
    <location>
        <begin position="409"/>
        <end position="427"/>
    </location>
</feature>
<evidence type="ECO:0000313" key="2">
    <source>
        <dbReference type="EnsemblMetazoa" id="PPA37043.1"/>
    </source>
</evidence>
<gene>
    <name evidence="2" type="primary">WBGene00275412</name>
</gene>
<reference evidence="3" key="1">
    <citation type="journal article" date="2008" name="Nat. Genet.">
        <title>The Pristionchus pacificus genome provides a unique perspective on nematode lifestyle and parasitism.</title>
        <authorList>
            <person name="Dieterich C."/>
            <person name="Clifton S.W."/>
            <person name="Schuster L.N."/>
            <person name="Chinwalla A."/>
            <person name="Delehaunty K."/>
            <person name="Dinkelacker I."/>
            <person name="Fulton L."/>
            <person name="Fulton R."/>
            <person name="Godfrey J."/>
            <person name="Minx P."/>
            <person name="Mitreva M."/>
            <person name="Roeseler W."/>
            <person name="Tian H."/>
            <person name="Witte H."/>
            <person name="Yang S.P."/>
            <person name="Wilson R.K."/>
            <person name="Sommer R.J."/>
        </authorList>
    </citation>
    <scope>NUCLEOTIDE SEQUENCE [LARGE SCALE GENOMIC DNA]</scope>
    <source>
        <strain evidence="3">PS312</strain>
    </source>
</reference>
<evidence type="ECO:0000256" key="1">
    <source>
        <dbReference type="SAM" id="MobiDB-lite"/>
    </source>
</evidence>
<feature type="region of interest" description="Disordered" evidence="1">
    <location>
        <begin position="111"/>
        <end position="142"/>
    </location>
</feature>
<sequence length="458" mass="51789">MSYVLYFFEKSFNLIDRTAYKGAPLFGSEIDVKKDGKVIKGMYIDEGTFTEMNAEKDKYDRGEKKIPKKIKNPILRVVEPHESEEELSEDEPLLEALRRLSRPVRRVRVKQERMSVEPERKKHRGNSLPPSTLAPPSTVLPLIPPTTVPPRSTKKAIAVPVLPSSAVAVPSLSTSPSQPGHVTLDTIFEKLVDIQSTLSLLSSRQDRLERKVGDITNDIVGIRHESRGLVEVTESIQKDVSTLTTVIEEVKDRLPPPPKGPQYDQYGLTEEKVADLDDSNDGILIFAGKLDALLFESTHLPHQQRNQDMLRWLLQVVMHRRRHSIGEEAKKWRTQILQRINVNAKRKEEDLQLLGKSHPPQCHSNATLPPQPIPPPSSVSSAQPKIARSLQTNTPPTLISSRPIHPRHPTSTPFRTITPSSSFQSLPRRQMRPVMYAYDDVTYDDDEAPPSQFFDFND</sequence>
<feature type="compositionally biased region" description="Low complexity" evidence="1">
    <location>
        <begin position="127"/>
        <end position="141"/>
    </location>
</feature>
<feature type="compositionally biased region" description="Basic and acidic residues" evidence="1">
    <location>
        <begin position="111"/>
        <end position="120"/>
    </location>
</feature>
<dbReference type="Proteomes" id="UP000005239">
    <property type="component" value="Unassembled WGS sequence"/>
</dbReference>
<accession>A0A8R1YZ38</accession>
<organism evidence="2 3">
    <name type="scientific">Pristionchus pacificus</name>
    <name type="common">Parasitic nematode worm</name>
    <dbReference type="NCBI Taxonomy" id="54126"/>
    <lineage>
        <taxon>Eukaryota</taxon>
        <taxon>Metazoa</taxon>
        <taxon>Ecdysozoa</taxon>
        <taxon>Nematoda</taxon>
        <taxon>Chromadorea</taxon>
        <taxon>Rhabditida</taxon>
        <taxon>Rhabditina</taxon>
        <taxon>Diplogasteromorpha</taxon>
        <taxon>Diplogasteroidea</taxon>
        <taxon>Neodiplogasteridae</taxon>
        <taxon>Pristionchus</taxon>
    </lineage>
</organism>
<reference evidence="2" key="2">
    <citation type="submission" date="2022-06" db="UniProtKB">
        <authorList>
            <consortium name="EnsemblMetazoa"/>
        </authorList>
    </citation>
    <scope>IDENTIFICATION</scope>
    <source>
        <strain evidence="2">PS312</strain>
    </source>
</reference>
<feature type="region of interest" description="Disordered" evidence="1">
    <location>
        <begin position="355"/>
        <end position="428"/>
    </location>
</feature>
<evidence type="ECO:0000313" key="3">
    <source>
        <dbReference type="Proteomes" id="UP000005239"/>
    </source>
</evidence>
<name>A0A2A6BFX1_PRIPA</name>
<keyword evidence="3" id="KW-1185">Reference proteome</keyword>
<proteinExistence type="predicted"/>
<dbReference type="AlphaFoldDB" id="A0A2A6BFX1"/>
<accession>A0A2A6BFX1</accession>
<dbReference type="EnsemblMetazoa" id="PPA37043.1">
    <property type="protein sequence ID" value="PPA37043.1"/>
    <property type="gene ID" value="WBGene00275412"/>
</dbReference>
<feature type="compositionally biased region" description="Polar residues" evidence="1">
    <location>
        <begin position="389"/>
        <end position="400"/>
    </location>
</feature>